<dbReference type="GO" id="GO:0016874">
    <property type="term" value="F:ligase activity"/>
    <property type="evidence" value="ECO:0007669"/>
    <property type="project" value="UniProtKB-KW"/>
</dbReference>
<dbReference type="RefSeq" id="WP_004126197.1">
    <property type="nucleotide sequence ID" value="NZ_ADER01000028.1"/>
</dbReference>
<dbReference type="AlphaFoldDB" id="I4LSW7"/>
<protein>
    <submittedName>
        <fullName evidence="1">AMP-dependent synthetase and ligase</fullName>
    </submittedName>
</protein>
<comment type="caution">
    <text evidence="1">The sequence shown here is derived from an EMBL/GenBank/DDBJ whole genome shotgun (WGS) entry which is preliminary data.</text>
</comment>
<organism evidence="1 2">
    <name type="scientific">Gardnerella vaginalis 1400E</name>
    <dbReference type="NCBI Taxonomy" id="698956"/>
    <lineage>
        <taxon>Bacteria</taxon>
        <taxon>Bacillati</taxon>
        <taxon>Actinomycetota</taxon>
        <taxon>Actinomycetes</taxon>
        <taxon>Bifidobacteriales</taxon>
        <taxon>Bifidobacteriaceae</taxon>
        <taxon>Gardnerella</taxon>
    </lineage>
</organism>
<keyword evidence="1" id="KW-0436">Ligase</keyword>
<reference evidence="1 2" key="1">
    <citation type="journal article" date="2012" name="J. Bacteriol.">
        <title>Comparative Genomic Analyses of 17 Clinical Isolates of Gardnerella vaginalis Provide Evidence of Multiple Genetically Isolated Clades Consistent with Subspeciation into Genovars.</title>
        <authorList>
            <person name="Ahmed A."/>
            <person name="Earl J."/>
            <person name="Retchless A."/>
            <person name="Hillier S."/>
            <person name="Rabe L."/>
            <person name="Cherpes T."/>
            <person name="Powell E."/>
            <person name="Janto B."/>
            <person name="Eutsey R."/>
            <person name="Hiller N.L."/>
            <person name="Boissy R."/>
            <person name="Dahlgreen M."/>
            <person name="Hall B."/>
            <person name="Costerton J."/>
            <person name="Post J.C."/>
            <person name="Hu F."/>
            <person name="Ehrlich G."/>
        </authorList>
    </citation>
    <scope>NUCLEOTIDE SEQUENCE [LARGE SCALE GENOMIC DNA]</scope>
    <source>
        <strain evidence="1 2">1400E</strain>
    </source>
</reference>
<evidence type="ECO:0000313" key="1">
    <source>
        <dbReference type="EMBL" id="EIK80057.1"/>
    </source>
</evidence>
<accession>I4LSW7</accession>
<proteinExistence type="predicted"/>
<dbReference type="PATRIC" id="fig|698956.3.peg.1370"/>
<evidence type="ECO:0000313" key="2">
    <source>
        <dbReference type="Proteomes" id="UP000004884"/>
    </source>
</evidence>
<dbReference type="EMBL" id="ADER01000028">
    <property type="protein sequence ID" value="EIK80057.1"/>
    <property type="molecule type" value="Genomic_DNA"/>
</dbReference>
<dbReference type="Proteomes" id="UP000004884">
    <property type="component" value="Unassembled WGS sequence"/>
</dbReference>
<sequence>MKKSNVKSMLEKAEFEHRCFHPISNSQRQCAYRYTRAGSLVRVFSGLYARREYWQNLYTAEQIRHIAFSLMDIHPDWKFTGVTAAALIGYDVVNDYDHITYDYKTDNKTDKNRDCAKMLQSQSTPIYVRTITRKSANDNPLLRRINATGREMDGTSDDVRIFRGREGSGGRFVVLPHLSDNIDYGVRSHIVDKSTMLFDVANSMNFRSALSIFDSAARDNVDFAKVISICESRYSTSDINNYKSIAAATTSDLFESTFFGSCCETRIDKFLSLRRLCCFANRLSENGGESFARGTMISLGFMVPELQCEFILPHSGGKYRCDFLWRLPNAELIVGEFDGHSKYYVDSDNPSHTNVDFNSSYDNRMLHKSYNPSVINRNIDRQAEREALLMKECGVSRIVRFTISDIVNPKRVESKLLDAGIPRIIKMM</sequence>
<gene>
    <name evidence="1" type="ORF">CGSMWGv1400E_07033</name>
</gene>
<name>I4LSW7_GARVA</name>